<evidence type="ECO:0008006" key="4">
    <source>
        <dbReference type="Google" id="ProtNLM"/>
    </source>
</evidence>
<evidence type="ECO:0000313" key="3">
    <source>
        <dbReference type="Proteomes" id="UP000502996"/>
    </source>
</evidence>
<name>A0A6G6WG12_9ACTN</name>
<organism evidence="2 3">
    <name type="scientific">Nocardioides anomalus</name>
    <dbReference type="NCBI Taxonomy" id="2712223"/>
    <lineage>
        <taxon>Bacteria</taxon>
        <taxon>Bacillati</taxon>
        <taxon>Actinomycetota</taxon>
        <taxon>Actinomycetes</taxon>
        <taxon>Propionibacteriales</taxon>
        <taxon>Nocardioidaceae</taxon>
        <taxon>Nocardioides</taxon>
    </lineage>
</organism>
<feature type="region of interest" description="Disordered" evidence="1">
    <location>
        <begin position="295"/>
        <end position="341"/>
    </location>
</feature>
<evidence type="ECO:0000313" key="2">
    <source>
        <dbReference type="EMBL" id="QIG44172.1"/>
    </source>
</evidence>
<keyword evidence="3" id="KW-1185">Reference proteome</keyword>
<dbReference type="AlphaFoldDB" id="A0A6G6WG12"/>
<dbReference type="Proteomes" id="UP000502996">
    <property type="component" value="Chromosome"/>
</dbReference>
<dbReference type="RefSeq" id="WP_165235101.1">
    <property type="nucleotide sequence ID" value="NZ_CP049257.1"/>
</dbReference>
<accession>A0A6G6WG12</accession>
<dbReference type="EMBL" id="CP049257">
    <property type="protein sequence ID" value="QIG44172.1"/>
    <property type="molecule type" value="Genomic_DNA"/>
</dbReference>
<feature type="compositionally biased region" description="Pro residues" evidence="1">
    <location>
        <begin position="303"/>
        <end position="312"/>
    </location>
</feature>
<protein>
    <recommendedName>
        <fullName evidence="4">ParB N-terminal domain-containing protein</fullName>
    </recommendedName>
</protein>
<reference evidence="2 3" key="1">
    <citation type="submission" date="2020-02" db="EMBL/GenBank/DDBJ databases">
        <title>Full genome sequence of Nocardioides sp. R-3366.</title>
        <authorList>
            <person name="Im W.-T."/>
        </authorList>
    </citation>
    <scope>NUCLEOTIDE SEQUENCE [LARGE SCALE GENOMIC DNA]</scope>
    <source>
        <strain evidence="2 3">R-3366</strain>
    </source>
</reference>
<gene>
    <name evidence="2" type="ORF">G5V58_16575</name>
</gene>
<sequence length="489" mass="53061">MLNMSAWQELQLDVISELHLDPSNVRLETASNAVEADILEDLFANENALGLVEGIAQIGYLIHEIPIVVKRKGNYIVVEGNRRVAALKAIQNPLLVPEFKTRIKNLSAGIPNKSALKKISVKVAPNQSQADQLIASLHTSNLRRAWTPARQAAFFQAQIDAGRTYSQLLTRYPTIDVRKFVFRGHMVNLFKSAKYSDPALADFLQTSKWKRSLSALARIYESKDFLSLTGLEMDDKGKLSKSISDKTFALVAEHIVQGIKDGELDTRSLNSVTAPRFVLLMSDLESICAADPGAVLKPTGPSGTPPAGPPTPGGGGGTGSPPGGPTKKTAKKTAKKAAAPPKVKVRNLDLSLLSVPPTYPQAMTTLMSELSAIDIQRTPNVAVVVFRAVLERSIKSYAEINGHTIKPNKSGYVQLADALNWLHDYVNANGPKSLVQPIKAVLSGKLLNFGGSANALNAINHNHHYLVDPDEALHMWNSINSILRFALKP</sequence>
<proteinExistence type="predicted"/>
<evidence type="ECO:0000256" key="1">
    <source>
        <dbReference type="SAM" id="MobiDB-lite"/>
    </source>
</evidence>
<dbReference type="KEGG" id="nano:G5V58_16575"/>